<evidence type="ECO:0000313" key="5">
    <source>
        <dbReference type="EMBL" id="KHF41368.1"/>
    </source>
</evidence>
<reference evidence="5 6" key="1">
    <citation type="submission" date="2014-09" db="EMBL/GenBank/DDBJ databases">
        <title>Genome sequencing and annotation of Bacillus Okhensis strain Kh10-101T.</title>
        <authorList>
            <person name="Prakash J.S."/>
        </authorList>
    </citation>
    <scope>NUCLEOTIDE SEQUENCE [LARGE SCALE GENOMIC DNA]</scope>
    <source>
        <strain evidence="6">Kh10-101T</strain>
    </source>
</reference>
<evidence type="ECO:0000256" key="2">
    <source>
        <dbReference type="ARBA" id="ARBA00023002"/>
    </source>
</evidence>
<dbReference type="GO" id="GO:0016491">
    <property type="term" value="F:oxidoreductase activity"/>
    <property type="evidence" value="ECO:0007669"/>
    <property type="project" value="UniProtKB-KW"/>
</dbReference>
<dbReference type="eggNOG" id="COG0673">
    <property type="taxonomic scope" value="Bacteria"/>
</dbReference>
<dbReference type="InterPro" id="IPR000683">
    <property type="entry name" value="Gfo/Idh/MocA-like_OxRdtase_N"/>
</dbReference>
<sequence length="335" mass="37167">MSKTVKWGILGTAGIARKAIIPAIERAGNAEVVAVASSSDRKKAEEFGELFDIPKRYGSYNELLEDDDIEAVYIPLPNNLHVTWVTKAAQKGKHILCEKPAAITVEETIHMVEVCKQNNVLFMEAFMYQFHPQHQRVKELIGNGEIGDVNFIRSTFSYSMDVVNEAQNIRLNPELGGGSLYDVGCYCIHASRFILGKEPKRVFVSGDIPENIGVDLTAAGLMTFEDGVTASFSCSFQQPFENQYTVIGTKGRIELPAAFRPDIHEGNGQILITDQDGKTREESIKGDQYALQIEHFSDCVLEGKNPIYSALETIANMKVLEACQKSLQQNILMNV</sequence>
<dbReference type="InterPro" id="IPR036291">
    <property type="entry name" value="NAD(P)-bd_dom_sf"/>
</dbReference>
<dbReference type="PANTHER" id="PTHR22604:SF105">
    <property type="entry name" value="TRANS-1,2-DIHYDROBENZENE-1,2-DIOL DEHYDROGENASE"/>
    <property type="match status" value="1"/>
</dbReference>
<dbReference type="STRING" id="333138.LQ50_03805"/>
<dbReference type="SUPFAM" id="SSF55347">
    <property type="entry name" value="Glyceraldehyde-3-phosphate dehydrogenase-like, C-terminal domain"/>
    <property type="match status" value="1"/>
</dbReference>
<feature type="domain" description="Gfo/Idh/MocA-like oxidoreductase N-terminal" evidence="3">
    <location>
        <begin position="6"/>
        <end position="125"/>
    </location>
</feature>
<gene>
    <name evidence="5" type="ORF">LQ50_03805</name>
</gene>
<dbReference type="Gene3D" id="3.30.360.10">
    <property type="entry name" value="Dihydrodipicolinate Reductase, domain 2"/>
    <property type="match status" value="1"/>
</dbReference>
<accession>A0A0B0IFP0</accession>
<dbReference type="SUPFAM" id="SSF51735">
    <property type="entry name" value="NAD(P)-binding Rossmann-fold domains"/>
    <property type="match status" value="1"/>
</dbReference>
<keyword evidence="6" id="KW-1185">Reference proteome</keyword>
<feature type="domain" description="GFO/IDH/MocA-like oxidoreductase" evidence="4">
    <location>
        <begin position="134"/>
        <end position="254"/>
    </location>
</feature>
<evidence type="ECO:0000259" key="3">
    <source>
        <dbReference type="Pfam" id="PF01408"/>
    </source>
</evidence>
<dbReference type="OrthoDB" id="9815825at2"/>
<dbReference type="EMBL" id="JRJU01000003">
    <property type="protein sequence ID" value="KHF41368.1"/>
    <property type="molecule type" value="Genomic_DNA"/>
</dbReference>
<comment type="caution">
    <text evidence="5">The sequence shown here is derived from an EMBL/GenBank/DDBJ whole genome shotgun (WGS) entry which is preliminary data.</text>
</comment>
<dbReference type="Gene3D" id="3.40.50.720">
    <property type="entry name" value="NAD(P)-binding Rossmann-like Domain"/>
    <property type="match status" value="1"/>
</dbReference>
<comment type="similarity">
    <text evidence="1">Belongs to the Gfo/Idh/MocA family.</text>
</comment>
<dbReference type="Pfam" id="PF22725">
    <property type="entry name" value="GFO_IDH_MocA_C3"/>
    <property type="match status" value="1"/>
</dbReference>
<dbReference type="Proteomes" id="UP000030832">
    <property type="component" value="Unassembled WGS sequence"/>
</dbReference>
<dbReference type="InterPro" id="IPR055170">
    <property type="entry name" value="GFO_IDH_MocA-like_dom"/>
</dbReference>
<evidence type="ECO:0000259" key="4">
    <source>
        <dbReference type="Pfam" id="PF22725"/>
    </source>
</evidence>
<evidence type="ECO:0000256" key="1">
    <source>
        <dbReference type="ARBA" id="ARBA00010928"/>
    </source>
</evidence>
<name>A0A0B0IFP0_9BACI</name>
<protein>
    <submittedName>
        <fullName evidence="5">Oxidoreductase</fullName>
    </submittedName>
</protein>
<proteinExistence type="inferred from homology"/>
<keyword evidence="2" id="KW-0560">Oxidoreductase</keyword>
<dbReference type="InterPro" id="IPR050984">
    <property type="entry name" value="Gfo/Idh/MocA_domain"/>
</dbReference>
<organism evidence="5 6">
    <name type="scientific">Halalkalibacter okhensis</name>
    <dbReference type="NCBI Taxonomy" id="333138"/>
    <lineage>
        <taxon>Bacteria</taxon>
        <taxon>Bacillati</taxon>
        <taxon>Bacillota</taxon>
        <taxon>Bacilli</taxon>
        <taxon>Bacillales</taxon>
        <taxon>Bacillaceae</taxon>
        <taxon>Halalkalibacter</taxon>
    </lineage>
</organism>
<dbReference type="Pfam" id="PF01408">
    <property type="entry name" value="GFO_IDH_MocA"/>
    <property type="match status" value="1"/>
</dbReference>
<dbReference type="RefSeq" id="WP_034626260.1">
    <property type="nucleotide sequence ID" value="NZ_JRJU01000003.1"/>
</dbReference>
<dbReference type="PANTHER" id="PTHR22604">
    <property type="entry name" value="OXIDOREDUCTASES"/>
    <property type="match status" value="1"/>
</dbReference>
<dbReference type="AlphaFoldDB" id="A0A0B0IFP0"/>
<evidence type="ECO:0000313" key="6">
    <source>
        <dbReference type="Proteomes" id="UP000030832"/>
    </source>
</evidence>
<dbReference type="GO" id="GO:0000166">
    <property type="term" value="F:nucleotide binding"/>
    <property type="evidence" value="ECO:0007669"/>
    <property type="project" value="InterPro"/>
</dbReference>